<accession>A0A561T3L6</accession>
<dbReference type="InterPro" id="IPR035906">
    <property type="entry name" value="MetI-like_sf"/>
</dbReference>
<proteinExistence type="inferred from homology"/>
<dbReference type="OrthoDB" id="9804439at2"/>
<dbReference type="CDD" id="cd06261">
    <property type="entry name" value="TM_PBP2"/>
    <property type="match status" value="1"/>
</dbReference>
<evidence type="ECO:0000256" key="7">
    <source>
        <dbReference type="RuleBase" id="RU363032"/>
    </source>
</evidence>
<dbReference type="PANTHER" id="PTHR43005:SF1">
    <property type="entry name" value="SPERMIDINE_PUTRESCINE TRANSPORT SYSTEM PERMEASE PROTEIN"/>
    <property type="match status" value="1"/>
</dbReference>
<protein>
    <submittedName>
        <fullName evidence="10">Multiple sugar transport system permease protein</fullName>
    </submittedName>
</protein>
<keyword evidence="11" id="KW-1185">Reference proteome</keyword>
<evidence type="ECO:0000256" key="2">
    <source>
        <dbReference type="ARBA" id="ARBA00022448"/>
    </source>
</evidence>
<keyword evidence="2 7" id="KW-0813">Transport</keyword>
<dbReference type="Proteomes" id="UP000321261">
    <property type="component" value="Unassembled WGS sequence"/>
</dbReference>
<dbReference type="AlphaFoldDB" id="A0A561T3L6"/>
<evidence type="ECO:0000256" key="1">
    <source>
        <dbReference type="ARBA" id="ARBA00004651"/>
    </source>
</evidence>
<dbReference type="Gene3D" id="1.10.3720.10">
    <property type="entry name" value="MetI-like"/>
    <property type="match status" value="1"/>
</dbReference>
<keyword evidence="3" id="KW-1003">Cell membrane</keyword>
<feature type="transmembrane region" description="Helical" evidence="7">
    <location>
        <begin position="288"/>
        <end position="307"/>
    </location>
</feature>
<dbReference type="PANTHER" id="PTHR43005">
    <property type="entry name" value="BLR7065 PROTEIN"/>
    <property type="match status" value="1"/>
</dbReference>
<feature type="region of interest" description="Disordered" evidence="8">
    <location>
        <begin position="1"/>
        <end position="25"/>
    </location>
</feature>
<dbReference type="RefSeq" id="WP_147260145.1">
    <property type="nucleotide sequence ID" value="NZ_VIWU01000001.1"/>
</dbReference>
<feature type="transmembrane region" description="Helical" evidence="7">
    <location>
        <begin position="91"/>
        <end position="118"/>
    </location>
</feature>
<evidence type="ECO:0000256" key="3">
    <source>
        <dbReference type="ARBA" id="ARBA00022475"/>
    </source>
</evidence>
<organism evidence="10 11">
    <name type="scientific">Pseudonocardia hierapolitana</name>
    <dbReference type="NCBI Taxonomy" id="1128676"/>
    <lineage>
        <taxon>Bacteria</taxon>
        <taxon>Bacillati</taxon>
        <taxon>Actinomycetota</taxon>
        <taxon>Actinomycetes</taxon>
        <taxon>Pseudonocardiales</taxon>
        <taxon>Pseudonocardiaceae</taxon>
        <taxon>Pseudonocardia</taxon>
    </lineage>
</organism>
<dbReference type="GO" id="GO:0055085">
    <property type="term" value="P:transmembrane transport"/>
    <property type="evidence" value="ECO:0007669"/>
    <property type="project" value="InterPro"/>
</dbReference>
<keyword evidence="6 7" id="KW-0472">Membrane</keyword>
<dbReference type="Pfam" id="PF00528">
    <property type="entry name" value="BPD_transp_1"/>
    <property type="match status" value="1"/>
</dbReference>
<name>A0A561T3L6_9PSEU</name>
<sequence>MTVIEAKGALERTRTPSPPHRARRRAGNRADQLFLLPAVLFAAVTVVYPLVYSVLQAFQDVGLREVIRGGAEWVGFANFADQFGRAEFWQALWLSLVYTVGTVVLTYVGGLALALLFVREFAGRNVMRALLMLAWILPTVVGANVWRWLLDGSYGLLNAVLRGLGLIDGDLFWLGQPGPALVSVIVATAWSFAPFAMILMVAGLQGVPAMLYEAARIDGASAWQQFRHVTLPALRPVSVTVMLLIFIFAFKTFDTIYLMTRGGPGGATLTLPLYAFQEAFEFRRYDTAAVATTVMLLVPLVLSIFYFRSLRREEAA</sequence>
<feature type="transmembrane region" description="Helical" evidence="7">
    <location>
        <begin position="233"/>
        <end position="250"/>
    </location>
</feature>
<feature type="domain" description="ABC transmembrane type-1" evidence="9">
    <location>
        <begin position="92"/>
        <end position="306"/>
    </location>
</feature>
<dbReference type="EMBL" id="VIWU01000001">
    <property type="protein sequence ID" value="TWF81697.1"/>
    <property type="molecule type" value="Genomic_DNA"/>
</dbReference>
<feature type="transmembrane region" description="Helical" evidence="7">
    <location>
        <begin position="180"/>
        <end position="212"/>
    </location>
</feature>
<keyword evidence="5 7" id="KW-1133">Transmembrane helix</keyword>
<feature type="transmembrane region" description="Helical" evidence="7">
    <location>
        <begin position="130"/>
        <end position="149"/>
    </location>
</feature>
<keyword evidence="10" id="KW-0762">Sugar transport</keyword>
<dbReference type="PROSITE" id="PS50928">
    <property type="entry name" value="ABC_TM1"/>
    <property type="match status" value="1"/>
</dbReference>
<dbReference type="GO" id="GO:0005886">
    <property type="term" value="C:plasma membrane"/>
    <property type="evidence" value="ECO:0007669"/>
    <property type="project" value="UniProtKB-SubCell"/>
</dbReference>
<evidence type="ECO:0000256" key="8">
    <source>
        <dbReference type="SAM" id="MobiDB-lite"/>
    </source>
</evidence>
<gene>
    <name evidence="10" type="ORF">FHX44_117642</name>
</gene>
<evidence type="ECO:0000259" key="9">
    <source>
        <dbReference type="PROSITE" id="PS50928"/>
    </source>
</evidence>
<evidence type="ECO:0000313" key="11">
    <source>
        <dbReference type="Proteomes" id="UP000321261"/>
    </source>
</evidence>
<comment type="caution">
    <text evidence="10">The sequence shown here is derived from an EMBL/GenBank/DDBJ whole genome shotgun (WGS) entry which is preliminary data.</text>
</comment>
<reference evidence="10 11" key="1">
    <citation type="submission" date="2019-06" db="EMBL/GenBank/DDBJ databases">
        <title>Sequencing the genomes of 1000 actinobacteria strains.</title>
        <authorList>
            <person name="Klenk H.-P."/>
        </authorList>
    </citation>
    <scope>NUCLEOTIDE SEQUENCE [LARGE SCALE GENOMIC DNA]</scope>
    <source>
        <strain evidence="10 11">DSM 45671</strain>
    </source>
</reference>
<dbReference type="SUPFAM" id="SSF161098">
    <property type="entry name" value="MetI-like"/>
    <property type="match status" value="1"/>
</dbReference>
<dbReference type="InterPro" id="IPR000515">
    <property type="entry name" value="MetI-like"/>
</dbReference>
<evidence type="ECO:0000256" key="4">
    <source>
        <dbReference type="ARBA" id="ARBA00022692"/>
    </source>
</evidence>
<evidence type="ECO:0000313" key="10">
    <source>
        <dbReference type="EMBL" id="TWF81697.1"/>
    </source>
</evidence>
<evidence type="ECO:0000256" key="5">
    <source>
        <dbReference type="ARBA" id="ARBA00022989"/>
    </source>
</evidence>
<keyword evidence="4 7" id="KW-0812">Transmembrane</keyword>
<evidence type="ECO:0000256" key="6">
    <source>
        <dbReference type="ARBA" id="ARBA00023136"/>
    </source>
</evidence>
<comment type="subcellular location">
    <subcellularLocation>
        <location evidence="1 7">Cell membrane</location>
        <topology evidence="1 7">Multi-pass membrane protein</topology>
    </subcellularLocation>
</comment>
<feature type="transmembrane region" description="Helical" evidence="7">
    <location>
        <begin position="33"/>
        <end position="55"/>
    </location>
</feature>
<comment type="similarity">
    <text evidence="7">Belongs to the binding-protein-dependent transport system permease family.</text>
</comment>